<evidence type="ECO:0000313" key="2">
    <source>
        <dbReference type="EMBL" id="SFG19326.1"/>
    </source>
</evidence>
<accession>A0A1I2Q0H1</accession>
<name>A0A1I2Q0H1_9LACO</name>
<dbReference type="InterPro" id="IPR001736">
    <property type="entry name" value="PLipase_D/transphosphatidylase"/>
</dbReference>
<reference evidence="3" key="1">
    <citation type="submission" date="2016-10" db="EMBL/GenBank/DDBJ databases">
        <authorList>
            <person name="Varghese N."/>
            <person name="Submissions S."/>
        </authorList>
    </citation>
    <scope>NUCLEOTIDE SEQUENCE [LARGE SCALE GENOMIC DNA]</scope>
    <source>
        <strain evidence="3">DSM 20403</strain>
    </source>
</reference>
<dbReference type="GO" id="GO:0006793">
    <property type="term" value="P:phosphorus metabolic process"/>
    <property type="evidence" value="ECO:0007669"/>
    <property type="project" value="UniProtKB-ARBA"/>
</dbReference>
<dbReference type="InterPro" id="IPR019065">
    <property type="entry name" value="RE_NgoFVII_N"/>
</dbReference>
<dbReference type="AlphaFoldDB" id="A0A1I2Q0H1"/>
<dbReference type="GO" id="GO:0003824">
    <property type="term" value="F:catalytic activity"/>
    <property type="evidence" value="ECO:0007669"/>
    <property type="project" value="InterPro"/>
</dbReference>
<evidence type="ECO:0000313" key="3">
    <source>
        <dbReference type="Proteomes" id="UP000182635"/>
    </source>
</evidence>
<dbReference type="Gene3D" id="3.30.870.10">
    <property type="entry name" value="Endonuclease Chain A"/>
    <property type="match status" value="1"/>
</dbReference>
<organism evidence="2 3">
    <name type="scientific">Ligilactobacillus ruminis DSM 20403 = NBRC 102161</name>
    <dbReference type="NCBI Taxonomy" id="1423798"/>
    <lineage>
        <taxon>Bacteria</taxon>
        <taxon>Bacillati</taxon>
        <taxon>Bacillota</taxon>
        <taxon>Bacilli</taxon>
        <taxon>Lactobacillales</taxon>
        <taxon>Lactobacillaceae</taxon>
        <taxon>Ligilactobacillus</taxon>
    </lineage>
</organism>
<dbReference type="SUPFAM" id="SSF56024">
    <property type="entry name" value="Phospholipase D/nuclease"/>
    <property type="match status" value="1"/>
</dbReference>
<dbReference type="Proteomes" id="UP000182635">
    <property type="component" value="Unassembled WGS sequence"/>
</dbReference>
<sequence>MVVIKDRIKIADLGNDFFKDIDRNGSEFDEFYGTMFNANIDVIEKYLFPRFQKICLVIGMGDGNAKSGVADYIEGMTSERFKILEKCSEEMKNRLQDGSLTIRFTHKRLVHTKLYILDSKDSNKYRAYSGSMNLSEKALHDNFEMLLCDYGLKEDKLYQEIYQSIFNQIYDGSADFADRKIINGFLGKTTVEEKKIYLLDETVSALTDADNPIGISAKEILSEKRELNGEIRDFDVIQKEKRDSIEVLNLIYDSKGFPKEKVSVMDDEPLRKKLLNVVYHDEDPNERFVFENVKASDYYPKPLFLYDDDEKAIFETPMYGSSVQHKIVPPCEISKQDVKDICDIVFFYRDNKQDDESQAVFSFLMYVLESANIWKIRKVISEHGGIVENVPVVAALIGQGETGKTTLLKIVSCLTIGSKEHIVNAQDDMFKLKAGVKEKLANNQKLTEAEKKNPFSETPLVMNKNTWEFIQRYMLTKSSITPICIDDPNIGLIQSKSAENPLKYLSNTYKGAPHPVVLIAMNDRNHNFSIPHQIGRRAYAFGQENQFRQISKSEANQLTHFENDLSNQVFLYLTYWIDAWLDNVSDEDYENLSKDFLYPVKQAFKGLLSEHALYDGMKRYFESDNYDIKNDNGRRNWLALLSDKNVLEKISFNKGDETAFIPKDCFPGRDGVSRYFDYLPAKLEICPTQVDAGLSIVIDNMDSWLGNSVLREKYRADTGLAHDEHEIKIAKIQAIEQGKAMAETQFKLQQEVKKQEEEKRMRKKLGYKLKNLFRHDD</sequence>
<dbReference type="CDD" id="cd09117">
    <property type="entry name" value="PLDc_Bfil_DEXD_like"/>
    <property type="match status" value="1"/>
</dbReference>
<proteinExistence type="predicted"/>
<dbReference type="PROSITE" id="PS50035">
    <property type="entry name" value="PLD"/>
    <property type="match status" value="1"/>
</dbReference>
<dbReference type="EMBL" id="FOPI01000005">
    <property type="protein sequence ID" value="SFG19326.1"/>
    <property type="molecule type" value="Genomic_DNA"/>
</dbReference>
<evidence type="ECO:0000259" key="1">
    <source>
        <dbReference type="PROSITE" id="PS50035"/>
    </source>
</evidence>
<dbReference type="Pfam" id="PF09565">
    <property type="entry name" value="RE_NgoFVII"/>
    <property type="match status" value="1"/>
</dbReference>
<feature type="domain" description="PLD phosphodiesterase" evidence="1">
    <location>
        <begin position="106"/>
        <end position="138"/>
    </location>
</feature>
<dbReference type="OrthoDB" id="2329392at2"/>
<protein>
    <submittedName>
        <fullName evidence="2">PLD-like domain-containing protein</fullName>
    </submittedName>
</protein>
<dbReference type="RefSeq" id="WP_046922569.1">
    <property type="nucleotide sequence ID" value="NZ_AYYL01000002.1"/>
</dbReference>
<gene>
    <name evidence="2" type="ORF">SAMN02910432_00279</name>
</gene>